<accession>A0A392QK30</accession>
<reference evidence="1 2" key="1">
    <citation type="journal article" date="2018" name="Front. Plant Sci.">
        <title>Red Clover (Trifolium pratense) and Zigzag Clover (T. medium) - A Picture of Genomic Similarities and Differences.</title>
        <authorList>
            <person name="Dluhosova J."/>
            <person name="Istvanek J."/>
            <person name="Nedelnik J."/>
            <person name="Repkova J."/>
        </authorList>
    </citation>
    <scope>NUCLEOTIDE SEQUENCE [LARGE SCALE GENOMIC DNA]</scope>
    <source>
        <strain evidence="2">cv. 10/8</strain>
        <tissue evidence="1">Leaf</tissue>
    </source>
</reference>
<proteinExistence type="predicted"/>
<feature type="non-terminal residue" evidence="1">
    <location>
        <position position="1"/>
    </location>
</feature>
<dbReference type="EMBL" id="LXQA010140394">
    <property type="protein sequence ID" value="MCI24244.1"/>
    <property type="molecule type" value="Genomic_DNA"/>
</dbReference>
<dbReference type="Proteomes" id="UP000265520">
    <property type="component" value="Unassembled WGS sequence"/>
</dbReference>
<keyword evidence="2" id="KW-1185">Reference proteome</keyword>
<comment type="caution">
    <text evidence="1">The sequence shown here is derived from an EMBL/GenBank/DDBJ whole genome shotgun (WGS) entry which is preliminary data.</text>
</comment>
<protein>
    <submittedName>
        <fullName evidence="1">Uncharacterized protein</fullName>
    </submittedName>
</protein>
<sequence>AGHLLILYCIGWLLFGWVLED</sequence>
<evidence type="ECO:0000313" key="1">
    <source>
        <dbReference type="EMBL" id="MCI24244.1"/>
    </source>
</evidence>
<evidence type="ECO:0000313" key="2">
    <source>
        <dbReference type="Proteomes" id="UP000265520"/>
    </source>
</evidence>
<organism evidence="1 2">
    <name type="scientific">Trifolium medium</name>
    <dbReference type="NCBI Taxonomy" id="97028"/>
    <lineage>
        <taxon>Eukaryota</taxon>
        <taxon>Viridiplantae</taxon>
        <taxon>Streptophyta</taxon>
        <taxon>Embryophyta</taxon>
        <taxon>Tracheophyta</taxon>
        <taxon>Spermatophyta</taxon>
        <taxon>Magnoliopsida</taxon>
        <taxon>eudicotyledons</taxon>
        <taxon>Gunneridae</taxon>
        <taxon>Pentapetalae</taxon>
        <taxon>rosids</taxon>
        <taxon>fabids</taxon>
        <taxon>Fabales</taxon>
        <taxon>Fabaceae</taxon>
        <taxon>Papilionoideae</taxon>
        <taxon>50 kb inversion clade</taxon>
        <taxon>NPAAA clade</taxon>
        <taxon>Hologalegina</taxon>
        <taxon>IRL clade</taxon>
        <taxon>Trifolieae</taxon>
        <taxon>Trifolium</taxon>
    </lineage>
</organism>
<name>A0A392QK30_9FABA</name>
<dbReference type="AlphaFoldDB" id="A0A392QK30"/>